<proteinExistence type="predicted"/>
<evidence type="ECO:0000313" key="1">
    <source>
        <dbReference type="Proteomes" id="UP000515211"/>
    </source>
</evidence>
<sequence>MRQRRWMELLKDNDFELNYHPRKVNVVADALSQKSLYAAWMMLQEEKLLKGFDILKIGAREVSETLCLSRLEISSDFKSELLKANENDEALWKVLPAIEQGKQWRVSEDEDGLWRFKGMKNDVAEYVLKFLTCQKVVIAAMGSSYQHFATSQPTAANVSLSLAVSIDPPLSLLSPPCHKQVVSLFC</sequence>
<accession>A0A6P5NUN1</accession>
<protein>
    <submittedName>
        <fullName evidence="2">Uncharacterized protein LOC110281594</fullName>
    </submittedName>
</protein>
<keyword evidence="1" id="KW-1185">Reference proteome</keyword>
<dbReference type="GeneID" id="110281594"/>
<gene>
    <name evidence="2" type="primary">LOC110281594</name>
</gene>
<name>A0A6P5NUN1_ARADU</name>
<reference evidence="1" key="1">
    <citation type="journal article" date="2016" name="Nat. Genet.">
        <title>The genome sequences of Arachis duranensis and Arachis ipaensis, the diploid ancestors of cultivated peanut.</title>
        <authorList>
            <person name="Bertioli D.J."/>
            <person name="Cannon S.B."/>
            <person name="Froenicke L."/>
            <person name="Huang G."/>
            <person name="Farmer A.D."/>
            <person name="Cannon E.K."/>
            <person name="Liu X."/>
            <person name="Gao D."/>
            <person name="Clevenger J."/>
            <person name="Dash S."/>
            <person name="Ren L."/>
            <person name="Moretzsohn M.C."/>
            <person name="Shirasawa K."/>
            <person name="Huang W."/>
            <person name="Vidigal B."/>
            <person name="Abernathy B."/>
            <person name="Chu Y."/>
            <person name="Niederhuth C.E."/>
            <person name="Umale P."/>
            <person name="Araujo A.C."/>
            <person name="Kozik A."/>
            <person name="Kim K.D."/>
            <person name="Burow M.D."/>
            <person name="Varshney R.K."/>
            <person name="Wang X."/>
            <person name="Zhang X."/>
            <person name="Barkley N."/>
            <person name="Guimaraes P.M."/>
            <person name="Isobe S."/>
            <person name="Guo B."/>
            <person name="Liao B."/>
            <person name="Stalker H.T."/>
            <person name="Schmitz R.J."/>
            <person name="Scheffler B.E."/>
            <person name="Leal-Bertioli S.C."/>
            <person name="Xun X."/>
            <person name="Jackson S.A."/>
            <person name="Michelmore R."/>
            <person name="Ozias-Akins P."/>
        </authorList>
    </citation>
    <scope>NUCLEOTIDE SEQUENCE [LARGE SCALE GENOMIC DNA]</scope>
    <source>
        <strain evidence="1">cv. V14167</strain>
    </source>
</reference>
<dbReference type="RefSeq" id="XP_020999621.1">
    <property type="nucleotide sequence ID" value="XM_021143962.1"/>
</dbReference>
<evidence type="ECO:0000313" key="2">
    <source>
        <dbReference type="RefSeq" id="XP_020999621.1"/>
    </source>
</evidence>
<dbReference type="KEGG" id="adu:110281594"/>
<dbReference type="AlphaFoldDB" id="A0A6P5NUN1"/>
<reference evidence="2" key="2">
    <citation type="submission" date="2025-08" db="UniProtKB">
        <authorList>
            <consortium name="RefSeq"/>
        </authorList>
    </citation>
    <scope>IDENTIFICATION</scope>
    <source>
        <tissue evidence="2">Whole plant</tissue>
    </source>
</reference>
<organism evidence="1 2">
    <name type="scientific">Arachis duranensis</name>
    <name type="common">Wild peanut</name>
    <dbReference type="NCBI Taxonomy" id="130453"/>
    <lineage>
        <taxon>Eukaryota</taxon>
        <taxon>Viridiplantae</taxon>
        <taxon>Streptophyta</taxon>
        <taxon>Embryophyta</taxon>
        <taxon>Tracheophyta</taxon>
        <taxon>Spermatophyta</taxon>
        <taxon>Magnoliopsida</taxon>
        <taxon>eudicotyledons</taxon>
        <taxon>Gunneridae</taxon>
        <taxon>Pentapetalae</taxon>
        <taxon>rosids</taxon>
        <taxon>fabids</taxon>
        <taxon>Fabales</taxon>
        <taxon>Fabaceae</taxon>
        <taxon>Papilionoideae</taxon>
        <taxon>50 kb inversion clade</taxon>
        <taxon>dalbergioids sensu lato</taxon>
        <taxon>Dalbergieae</taxon>
        <taxon>Pterocarpus clade</taxon>
        <taxon>Arachis</taxon>
    </lineage>
</organism>
<dbReference type="Proteomes" id="UP000515211">
    <property type="component" value="Chromosome 5"/>
</dbReference>